<dbReference type="SUPFAM" id="SSF47413">
    <property type="entry name" value="lambda repressor-like DNA-binding domains"/>
    <property type="match status" value="1"/>
</dbReference>
<dbReference type="Proteomes" id="UP000322244">
    <property type="component" value="Unassembled WGS sequence"/>
</dbReference>
<gene>
    <name evidence="2" type="ORF">FOY51_00185</name>
</gene>
<organism evidence="2 3">
    <name type="scientific">Antrihabitans cavernicola</name>
    <dbReference type="NCBI Taxonomy" id="2495913"/>
    <lineage>
        <taxon>Bacteria</taxon>
        <taxon>Bacillati</taxon>
        <taxon>Actinomycetota</taxon>
        <taxon>Actinomycetes</taxon>
        <taxon>Mycobacteriales</taxon>
        <taxon>Nocardiaceae</taxon>
        <taxon>Antrihabitans</taxon>
    </lineage>
</organism>
<dbReference type="Pfam" id="PF17765">
    <property type="entry name" value="MLTR_LBD"/>
    <property type="match status" value="1"/>
</dbReference>
<dbReference type="InterPro" id="IPR041413">
    <property type="entry name" value="MLTR_LBD"/>
</dbReference>
<sequence length="302" mass="33515">MTPDAVDIRRAERKALRDELSAFLKSRRGRISPDEVGLPPGPRRRTPGLRREEVAQLSGIGITWYTWLEQGRSINVSTQVLDAVARTLRLDAAEHAHLYRLADVPTVPASGCEQIPEELQTILDHLGALPACLLGPRYDVLRYNDAYQALCPGCISSGRNTLWEVFTTPGCCNAFAPQQDDKGRMVAYLRGAYGKNVGDPTWLDFIGRLSTASPEFAALWERNDVAVPIMRKVRILRSLAVGDIEMYITSLTVPTLTNSWIQIFTPAADADRRKLEELLAMSHDEQLAPLLAHQAKYHAASA</sequence>
<comment type="caution">
    <text evidence="2">The sequence shown here is derived from an EMBL/GenBank/DDBJ whole genome shotgun (WGS) entry which is preliminary data.</text>
</comment>
<dbReference type="Gene3D" id="3.30.450.180">
    <property type="match status" value="1"/>
</dbReference>
<feature type="domain" description="HTH cro/C1-type" evidence="1">
    <location>
        <begin position="23"/>
        <end position="95"/>
    </location>
</feature>
<evidence type="ECO:0000259" key="1">
    <source>
        <dbReference type="SMART" id="SM00530"/>
    </source>
</evidence>
<evidence type="ECO:0000313" key="3">
    <source>
        <dbReference type="Proteomes" id="UP000322244"/>
    </source>
</evidence>
<evidence type="ECO:0000313" key="2">
    <source>
        <dbReference type="EMBL" id="KAA0024427.1"/>
    </source>
</evidence>
<protein>
    <submittedName>
        <fullName evidence="2">Helix-turn-helix domain-containing protein</fullName>
    </submittedName>
</protein>
<dbReference type="InterPro" id="IPR010982">
    <property type="entry name" value="Lambda_DNA-bd_dom_sf"/>
</dbReference>
<dbReference type="SMART" id="SM00530">
    <property type="entry name" value="HTH_XRE"/>
    <property type="match status" value="1"/>
</dbReference>
<dbReference type="EMBL" id="VLNY01000001">
    <property type="protein sequence ID" value="KAA0024427.1"/>
    <property type="molecule type" value="Genomic_DNA"/>
</dbReference>
<dbReference type="Gene3D" id="1.10.260.40">
    <property type="entry name" value="lambda repressor-like DNA-binding domains"/>
    <property type="match status" value="1"/>
</dbReference>
<dbReference type="RefSeq" id="WP_149428203.1">
    <property type="nucleotide sequence ID" value="NZ_VLNY01000001.1"/>
</dbReference>
<dbReference type="PANTHER" id="PTHR35010">
    <property type="entry name" value="BLL4672 PROTEIN-RELATED"/>
    <property type="match status" value="1"/>
</dbReference>
<reference evidence="2 3" key="1">
    <citation type="submission" date="2019-07" db="EMBL/GenBank/DDBJ databases">
        <title>Rhodococcus cavernicolus sp. nov., isolated from a cave.</title>
        <authorList>
            <person name="Lee S.D."/>
        </authorList>
    </citation>
    <scope>NUCLEOTIDE SEQUENCE [LARGE SCALE GENOMIC DNA]</scope>
    <source>
        <strain evidence="2 3">C1-24</strain>
    </source>
</reference>
<dbReference type="PANTHER" id="PTHR35010:SF2">
    <property type="entry name" value="BLL4672 PROTEIN"/>
    <property type="match status" value="1"/>
</dbReference>
<keyword evidence="3" id="KW-1185">Reference proteome</keyword>
<dbReference type="AlphaFoldDB" id="A0A5A7SI71"/>
<name>A0A5A7SI71_9NOCA</name>
<dbReference type="CDD" id="cd00093">
    <property type="entry name" value="HTH_XRE"/>
    <property type="match status" value="1"/>
</dbReference>
<proteinExistence type="predicted"/>
<accession>A0A5A7SI71</accession>
<dbReference type="InterPro" id="IPR001387">
    <property type="entry name" value="Cro/C1-type_HTH"/>
</dbReference>
<dbReference type="GO" id="GO:0003677">
    <property type="term" value="F:DNA binding"/>
    <property type="evidence" value="ECO:0007669"/>
    <property type="project" value="InterPro"/>
</dbReference>
<dbReference type="OrthoDB" id="3608749at2"/>
<dbReference type="Pfam" id="PF13560">
    <property type="entry name" value="HTH_31"/>
    <property type="match status" value="1"/>
</dbReference>